<organism evidence="2">
    <name type="scientific">Fagus sylvatica</name>
    <name type="common">Beechnut</name>
    <dbReference type="NCBI Taxonomy" id="28930"/>
    <lineage>
        <taxon>Eukaryota</taxon>
        <taxon>Viridiplantae</taxon>
        <taxon>Streptophyta</taxon>
        <taxon>Embryophyta</taxon>
        <taxon>Tracheophyta</taxon>
        <taxon>Spermatophyta</taxon>
        <taxon>Magnoliopsida</taxon>
        <taxon>eudicotyledons</taxon>
        <taxon>Gunneridae</taxon>
        <taxon>Pentapetalae</taxon>
        <taxon>rosids</taxon>
        <taxon>fabids</taxon>
        <taxon>Fagales</taxon>
        <taxon>Fagaceae</taxon>
        <taxon>Fagus</taxon>
    </lineage>
</organism>
<feature type="compositionally biased region" description="Low complexity" evidence="1">
    <location>
        <begin position="67"/>
        <end position="77"/>
    </location>
</feature>
<evidence type="ECO:0000256" key="1">
    <source>
        <dbReference type="SAM" id="MobiDB-lite"/>
    </source>
</evidence>
<accession>A0A2N9EY39</accession>
<proteinExistence type="predicted"/>
<dbReference type="EMBL" id="OIVN01000412">
    <property type="protein sequence ID" value="SPC79765.1"/>
    <property type="molecule type" value="Genomic_DNA"/>
</dbReference>
<feature type="region of interest" description="Disordered" evidence="1">
    <location>
        <begin position="58"/>
        <end position="78"/>
    </location>
</feature>
<sequence>MITGERASFLHYASVMVDAFKRASAAAPAETRSDREDETRTERAEKAAMAAKVRATQGATTTVAQHSSGPCSSSSWSLGRTVWRGETEGEVVGWLVKSQSEIDYSMRADLKSFKGEDNQKACETLPAVTEKAKCIVLSFLVYDADS</sequence>
<protein>
    <submittedName>
        <fullName evidence="2">Uncharacterized protein</fullName>
    </submittedName>
</protein>
<reference evidence="2" key="1">
    <citation type="submission" date="2018-02" db="EMBL/GenBank/DDBJ databases">
        <authorList>
            <person name="Cohen D.B."/>
            <person name="Kent A.D."/>
        </authorList>
    </citation>
    <scope>NUCLEOTIDE SEQUENCE</scope>
</reference>
<gene>
    <name evidence="2" type="ORF">FSB_LOCUS7647</name>
</gene>
<evidence type="ECO:0000313" key="2">
    <source>
        <dbReference type="EMBL" id="SPC79765.1"/>
    </source>
</evidence>
<dbReference type="AlphaFoldDB" id="A0A2N9EY39"/>
<name>A0A2N9EY39_FAGSY</name>